<name>A0AAJ6B5U2_9SPHI</name>
<organism evidence="1 2">
    <name type="scientific">Candidatus Pedobacter colombiensis</name>
    <dbReference type="NCBI Taxonomy" id="3121371"/>
    <lineage>
        <taxon>Bacteria</taxon>
        <taxon>Pseudomonadati</taxon>
        <taxon>Bacteroidota</taxon>
        <taxon>Sphingobacteriia</taxon>
        <taxon>Sphingobacteriales</taxon>
        <taxon>Sphingobacteriaceae</taxon>
        <taxon>Pedobacter</taxon>
    </lineage>
</organism>
<dbReference type="EMBL" id="CP119313">
    <property type="protein sequence ID" value="WEK18154.1"/>
    <property type="molecule type" value="Genomic_DNA"/>
</dbReference>
<accession>A0AAJ6B5U2</accession>
<reference evidence="1" key="1">
    <citation type="submission" date="2023-03" db="EMBL/GenBank/DDBJ databases">
        <title>Andean soil-derived lignocellulolytic bacterial consortium as a source of novel taxa and putative plastic-active enzymes.</title>
        <authorList>
            <person name="Diaz-Garcia L."/>
            <person name="Chuvochina M."/>
            <person name="Feuerriegel G."/>
            <person name="Bunk B."/>
            <person name="Sproer C."/>
            <person name="Streit W.R."/>
            <person name="Rodriguez L.M."/>
            <person name="Overmann J."/>
            <person name="Jimenez D.J."/>
        </authorList>
    </citation>
    <scope>NUCLEOTIDE SEQUENCE</scope>
    <source>
        <strain evidence="1">MAG 3858</strain>
    </source>
</reference>
<proteinExistence type="predicted"/>
<sequence length="379" mass="41742">MKVHITFPLAIYSFLFFTFKTASAQHFIFYINNHTSKNLILENNQVDHGDIGHSKVPDHIPPSDNGQYIGLFNSPYCGVEGTIKYKLQGAYDTSLILYYDNPFIGSASYSVSAITPFKYTINSWNNDQKILTIDLTEGAPKIPPVPISYSTNGVISGSIYWKKSEIDHPDIFPYYRAFTMKAYCPLQFTTNEFDNSAIKGAYNGQDGYFLGSKPVGTILYTIDNSDQEYCKLNYTASQIPVGVPVSFDIVAAYDPIKWIPGPGKPAQPDKTYTFIVSTFSTGKTAVCTLNNGYLKAEGVDFVCTGDWLKVDANGKVVGSDGFLAKIANRKNSHILPGGMLSINQVNKAIKTNQVIMKTGVTKDATVIKQGQIITPKATN</sequence>
<dbReference type="AlphaFoldDB" id="A0AAJ6B5U2"/>
<dbReference type="Proteomes" id="UP001214530">
    <property type="component" value="Chromosome"/>
</dbReference>
<evidence type="ECO:0000313" key="1">
    <source>
        <dbReference type="EMBL" id="WEK18154.1"/>
    </source>
</evidence>
<gene>
    <name evidence="1" type="ORF">P0Y49_15285</name>
</gene>
<evidence type="ECO:0000313" key="2">
    <source>
        <dbReference type="Proteomes" id="UP001214530"/>
    </source>
</evidence>
<dbReference type="Gene3D" id="2.60.270.50">
    <property type="match status" value="1"/>
</dbReference>
<protein>
    <submittedName>
        <fullName evidence="1">Uncharacterized protein</fullName>
    </submittedName>
</protein>